<evidence type="ECO:0000313" key="2">
    <source>
        <dbReference type="EMBL" id="PRQ09119.1"/>
    </source>
</evidence>
<comment type="caution">
    <text evidence="2">The sequence shown here is derived from an EMBL/GenBank/DDBJ whole genome shotgun (WGS) entry which is preliminary data.</text>
</comment>
<feature type="signal peptide" evidence="1">
    <location>
        <begin position="1"/>
        <end position="23"/>
    </location>
</feature>
<dbReference type="RefSeq" id="WP_146157367.1">
    <property type="nucleotide sequence ID" value="NZ_PVNL01000030.1"/>
</dbReference>
<accession>A0A2S9YVQ2</accession>
<dbReference type="AlphaFoldDB" id="A0A2S9YVQ2"/>
<keyword evidence="1" id="KW-0732">Signal</keyword>
<gene>
    <name evidence="2" type="ORF">ENSA7_11090</name>
</gene>
<reference evidence="2 3" key="1">
    <citation type="submission" date="2018-03" db="EMBL/GenBank/DDBJ databases">
        <title>Draft Genome Sequences of the Obligatory Marine Myxobacteria Enhygromyxa salina SWB007.</title>
        <authorList>
            <person name="Poehlein A."/>
            <person name="Moghaddam J.A."/>
            <person name="Harms H."/>
            <person name="Alanjari M."/>
            <person name="Koenig G.M."/>
            <person name="Daniel R."/>
            <person name="Schaeberle T.F."/>
        </authorList>
    </citation>
    <scope>NUCLEOTIDE SEQUENCE [LARGE SCALE GENOMIC DNA]</scope>
    <source>
        <strain evidence="2 3">SWB007</strain>
    </source>
</reference>
<sequence length="143" mass="15525">MPRIRRVFLVFPLLLLVAGDAIAAPVRTLDLRDRVSASPATAQARRDGYDELTVATSLQEIVNLDAPNLTLFYVTSVVDGSVQTDQLWFDRLADPGIGGGILAVARSRRCQTSTGATRSWAPPKSVLDTVHRAEFQHTAARPA</sequence>
<evidence type="ECO:0000313" key="3">
    <source>
        <dbReference type="Proteomes" id="UP000238823"/>
    </source>
</evidence>
<name>A0A2S9YVQ2_9BACT</name>
<feature type="chain" id="PRO_5015523646" evidence="1">
    <location>
        <begin position="24"/>
        <end position="143"/>
    </location>
</feature>
<organism evidence="2 3">
    <name type="scientific">Enhygromyxa salina</name>
    <dbReference type="NCBI Taxonomy" id="215803"/>
    <lineage>
        <taxon>Bacteria</taxon>
        <taxon>Pseudomonadati</taxon>
        <taxon>Myxococcota</taxon>
        <taxon>Polyangia</taxon>
        <taxon>Nannocystales</taxon>
        <taxon>Nannocystaceae</taxon>
        <taxon>Enhygromyxa</taxon>
    </lineage>
</organism>
<dbReference type="EMBL" id="PVNL01000030">
    <property type="protein sequence ID" value="PRQ09119.1"/>
    <property type="molecule type" value="Genomic_DNA"/>
</dbReference>
<protein>
    <submittedName>
        <fullName evidence="2">Uncharacterized protein</fullName>
    </submittedName>
</protein>
<dbReference type="Proteomes" id="UP000238823">
    <property type="component" value="Unassembled WGS sequence"/>
</dbReference>
<proteinExistence type="predicted"/>
<evidence type="ECO:0000256" key="1">
    <source>
        <dbReference type="SAM" id="SignalP"/>
    </source>
</evidence>